<protein>
    <submittedName>
        <fullName evidence="2">Uncharacterized protein</fullName>
    </submittedName>
</protein>
<name>A0A2G8RQV3_9APHY</name>
<organism evidence="2 3">
    <name type="scientific">Ganoderma sinense ZZ0214-1</name>
    <dbReference type="NCBI Taxonomy" id="1077348"/>
    <lineage>
        <taxon>Eukaryota</taxon>
        <taxon>Fungi</taxon>
        <taxon>Dikarya</taxon>
        <taxon>Basidiomycota</taxon>
        <taxon>Agaricomycotina</taxon>
        <taxon>Agaricomycetes</taxon>
        <taxon>Polyporales</taxon>
        <taxon>Polyporaceae</taxon>
        <taxon>Ganoderma</taxon>
    </lineage>
</organism>
<evidence type="ECO:0000313" key="2">
    <source>
        <dbReference type="EMBL" id="PIL23871.1"/>
    </source>
</evidence>
<gene>
    <name evidence="2" type="ORF">GSI_13622</name>
</gene>
<comment type="caution">
    <text evidence="2">The sequence shown here is derived from an EMBL/GenBank/DDBJ whole genome shotgun (WGS) entry which is preliminary data.</text>
</comment>
<sequence length="242" mass="26550">MNDVSCLLHNLPDHRHRLPPLPPPPSAAYHYRSAYYPQDSRSQGPHLAPFAGALAPSSWTNAGPSHSQTTSLWPGGPPEFLLPFHRYPPRDGGGSVYSAARSDTSSVVSRDSDLSPSPIPEVAEVICNAPLVAPIPLPYHSPTFLLYDLPDEDEDLSHPPYTHRPHKRKRAREEDDIDAEAMTLHGMNTLSVGPPPKRRSIADGVSDHWMSAHGQWGASAAPNAGLRHPHHVVAIPRRHRAR</sequence>
<evidence type="ECO:0000256" key="1">
    <source>
        <dbReference type="SAM" id="MobiDB-lite"/>
    </source>
</evidence>
<feature type="compositionally biased region" description="Low complexity" evidence="1">
    <location>
        <begin position="98"/>
        <end position="109"/>
    </location>
</feature>
<dbReference type="Proteomes" id="UP000230002">
    <property type="component" value="Unassembled WGS sequence"/>
</dbReference>
<proteinExistence type="predicted"/>
<reference evidence="2 3" key="1">
    <citation type="journal article" date="2015" name="Sci. Rep.">
        <title>Chromosome-level genome map provides insights into diverse defense mechanisms in the medicinal fungus Ganoderma sinense.</title>
        <authorList>
            <person name="Zhu Y."/>
            <person name="Xu J."/>
            <person name="Sun C."/>
            <person name="Zhou S."/>
            <person name="Xu H."/>
            <person name="Nelson D.R."/>
            <person name="Qian J."/>
            <person name="Song J."/>
            <person name="Luo H."/>
            <person name="Xiang L."/>
            <person name="Li Y."/>
            <person name="Xu Z."/>
            <person name="Ji A."/>
            <person name="Wang L."/>
            <person name="Lu S."/>
            <person name="Hayward A."/>
            <person name="Sun W."/>
            <person name="Li X."/>
            <person name="Schwartz D.C."/>
            <person name="Wang Y."/>
            <person name="Chen S."/>
        </authorList>
    </citation>
    <scope>NUCLEOTIDE SEQUENCE [LARGE SCALE GENOMIC DNA]</scope>
    <source>
        <strain evidence="2 3">ZZ0214-1</strain>
    </source>
</reference>
<dbReference type="EMBL" id="AYKW01000067">
    <property type="protein sequence ID" value="PIL23871.1"/>
    <property type="molecule type" value="Genomic_DNA"/>
</dbReference>
<dbReference type="OrthoDB" id="3029761at2759"/>
<feature type="region of interest" description="Disordered" evidence="1">
    <location>
        <begin position="92"/>
        <end position="118"/>
    </location>
</feature>
<dbReference type="AlphaFoldDB" id="A0A2G8RQV3"/>
<evidence type="ECO:0000313" key="3">
    <source>
        <dbReference type="Proteomes" id="UP000230002"/>
    </source>
</evidence>
<keyword evidence="3" id="KW-1185">Reference proteome</keyword>
<accession>A0A2G8RQV3</accession>